<dbReference type="GO" id="GO:0008295">
    <property type="term" value="P:spermidine biosynthetic process"/>
    <property type="evidence" value="ECO:0007669"/>
    <property type="project" value="TreeGrafter"/>
</dbReference>
<organism evidence="7 8">
    <name type="scientific">Steinernema hermaphroditum</name>
    <dbReference type="NCBI Taxonomy" id="289476"/>
    <lineage>
        <taxon>Eukaryota</taxon>
        <taxon>Metazoa</taxon>
        <taxon>Ecdysozoa</taxon>
        <taxon>Nematoda</taxon>
        <taxon>Chromadorea</taxon>
        <taxon>Rhabditida</taxon>
        <taxon>Tylenchina</taxon>
        <taxon>Panagrolaimomorpha</taxon>
        <taxon>Strongyloidoidea</taxon>
        <taxon>Steinernematidae</taxon>
        <taxon>Steinernema</taxon>
    </lineage>
</organism>
<dbReference type="InterPro" id="IPR057143">
    <property type="entry name" value="OB_DEPS-1_2nd"/>
</dbReference>
<dbReference type="Pfam" id="PF24342">
    <property type="entry name" value="OB_DEPS-1_2nd"/>
    <property type="match status" value="1"/>
</dbReference>
<feature type="region of interest" description="Disordered" evidence="5">
    <location>
        <begin position="523"/>
        <end position="545"/>
    </location>
</feature>
<evidence type="ECO:0000256" key="5">
    <source>
        <dbReference type="SAM" id="MobiDB-lite"/>
    </source>
</evidence>
<comment type="caution">
    <text evidence="7">The sequence shown here is derived from an EMBL/GenBank/DDBJ whole genome shotgun (WGS) entry which is preliminary data.</text>
</comment>
<evidence type="ECO:0000259" key="6">
    <source>
        <dbReference type="PROSITE" id="PS51006"/>
    </source>
</evidence>
<comment type="similarity">
    <text evidence="1 4">Belongs to the spermidine/spermine synthase family.</text>
</comment>
<dbReference type="CDD" id="cd02440">
    <property type="entry name" value="AdoMet_MTases"/>
    <property type="match status" value="1"/>
</dbReference>
<protein>
    <recommendedName>
        <fullName evidence="6">PABS domain-containing protein</fullName>
    </recommendedName>
</protein>
<evidence type="ECO:0000313" key="8">
    <source>
        <dbReference type="Proteomes" id="UP001175271"/>
    </source>
</evidence>
<dbReference type="InterPro" id="IPR001045">
    <property type="entry name" value="Spermi_synthase"/>
</dbReference>
<reference evidence="7" key="1">
    <citation type="submission" date="2023-06" db="EMBL/GenBank/DDBJ databases">
        <title>Genomic analysis of the entomopathogenic nematode Steinernema hermaphroditum.</title>
        <authorList>
            <person name="Schwarz E.M."/>
            <person name="Heppert J.K."/>
            <person name="Baniya A."/>
            <person name="Schwartz H.T."/>
            <person name="Tan C.-H."/>
            <person name="Antoshechkin I."/>
            <person name="Sternberg P.W."/>
            <person name="Goodrich-Blair H."/>
            <person name="Dillman A.R."/>
        </authorList>
    </citation>
    <scope>NUCLEOTIDE SEQUENCE</scope>
    <source>
        <strain evidence="7">PS9179</strain>
        <tissue evidence="7">Whole animal</tissue>
    </source>
</reference>
<keyword evidence="8" id="KW-1185">Reference proteome</keyword>
<dbReference type="NCBIfam" id="TIGR00417">
    <property type="entry name" value="speE"/>
    <property type="match status" value="1"/>
</dbReference>
<feature type="active site" description="Proton acceptor" evidence="3">
    <location>
        <position position="1011"/>
    </location>
</feature>
<evidence type="ECO:0000256" key="3">
    <source>
        <dbReference type="PROSITE-ProRule" id="PRU00354"/>
    </source>
</evidence>
<evidence type="ECO:0000256" key="2">
    <source>
        <dbReference type="ARBA" id="ARBA00022679"/>
    </source>
</evidence>
<dbReference type="InterPro" id="IPR029063">
    <property type="entry name" value="SAM-dependent_MTases_sf"/>
</dbReference>
<keyword evidence="3" id="KW-0620">Polyamine biosynthesis</keyword>
<feature type="region of interest" description="Disordered" evidence="5">
    <location>
        <begin position="1"/>
        <end position="20"/>
    </location>
</feature>
<dbReference type="GO" id="GO:0004766">
    <property type="term" value="F:spermidine synthase activity"/>
    <property type="evidence" value="ECO:0007669"/>
    <property type="project" value="TreeGrafter"/>
</dbReference>
<dbReference type="Proteomes" id="UP001175271">
    <property type="component" value="Unassembled WGS sequence"/>
</dbReference>
<dbReference type="PANTHER" id="PTHR11558:SF11">
    <property type="entry name" value="SPERMIDINE SYNTHASE"/>
    <property type="match status" value="1"/>
</dbReference>
<dbReference type="EMBL" id="JAUCMV010000003">
    <property type="protein sequence ID" value="KAK0413858.1"/>
    <property type="molecule type" value="Genomic_DNA"/>
</dbReference>
<dbReference type="PROSITE" id="PS01330">
    <property type="entry name" value="PABS_1"/>
    <property type="match status" value="1"/>
</dbReference>
<dbReference type="HAMAP" id="MF_00198">
    <property type="entry name" value="Spermidine_synth"/>
    <property type="match status" value="1"/>
</dbReference>
<accession>A0AA39HXA8</accession>
<dbReference type="Pfam" id="PF01564">
    <property type="entry name" value="Spermine_synth"/>
    <property type="match status" value="1"/>
</dbReference>
<dbReference type="InterPro" id="IPR030374">
    <property type="entry name" value="PABS"/>
</dbReference>
<feature type="region of interest" description="Disordered" evidence="5">
    <location>
        <begin position="626"/>
        <end position="788"/>
    </location>
</feature>
<dbReference type="Pfam" id="PF17284">
    <property type="entry name" value="Spermine_synt_N"/>
    <property type="match status" value="1"/>
</dbReference>
<dbReference type="NCBIfam" id="NF002010">
    <property type="entry name" value="PRK00811.1"/>
    <property type="match status" value="1"/>
</dbReference>
<dbReference type="AlphaFoldDB" id="A0AA39HXA8"/>
<dbReference type="InterPro" id="IPR037163">
    <property type="entry name" value="Spermidine_synt_N_sf"/>
</dbReference>
<dbReference type="FunFam" id="3.40.50.150:FF:000013">
    <property type="entry name" value="Spermidine synthase"/>
    <property type="match status" value="1"/>
</dbReference>
<dbReference type="Gene3D" id="3.40.50.150">
    <property type="entry name" value="Vaccinia Virus protein VP39"/>
    <property type="match status" value="1"/>
</dbReference>
<feature type="domain" description="PABS" evidence="6">
    <location>
        <begin position="853"/>
        <end position="1089"/>
    </location>
</feature>
<dbReference type="PROSITE" id="PS51006">
    <property type="entry name" value="PABS_2"/>
    <property type="match status" value="1"/>
</dbReference>
<evidence type="ECO:0000256" key="1">
    <source>
        <dbReference type="ARBA" id="ARBA00007867"/>
    </source>
</evidence>
<proteinExistence type="inferred from homology"/>
<keyword evidence="2 3" id="KW-0808">Transferase</keyword>
<dbReference type="PANTHER" id="PTHR11558">
    <property type="entry name" value="SPERMIDINE/SPERMINE SYNTHASE"/>
    <property type="match status" value="1"/>
</dbReference>
<sequence length="1181" mass="133796">MSFGYGWSRESPEPEQPPENEKQFVGFVIYNNPNESEYVHLVYVDRENQRFKLPQTLFAPSDANMTKGQIMKKEERLTLGESIRFVATVSDAMITEFTRLEKKDSDFPDTKVVNNLVYKKVTCALMKVDGKVRCYCHLFGDIEISRDLSNRLMASVDFEAWVSISAAQGTGQKDQLKFEVAEVIGINIETDRVIIGAPWVQLGKKFGKRRNPIDPYDSEDEYEAQVERVVKKFYDGEEFDEKTEVRKNVSGVFLSRSKMFIRRRRILVDVGFRPVEDLSGYVVKCDTVFSRYLEKEIVSNYEVLVSEVDGDQVTAVEAVEVQNGKFYAELTSSKMYQGFALHRHLGWVYDRYQVLGLMDGSHNAKYKVALAPAYPLELGAKVESVGPAFIVDPDVELEESVQDAVCHLTEYFEASKTELPGLVFGRQVYCPRYANIRFDLKERDWGRFPTGTRVDFQTEAGDGIFFVVKSMRRGRPDEDVRSVDTKDGPVLMVSLSQTAEMPEICTCLTLATMVSDPNKKIVVKKEVPKNSGDKKKKDKKKDEKEKTIHAWVAEDTSDMSVTRFKVVAMYEDNHPPSVSGPARFNYKIRDSISIASPKEEDRESLVISRASLSRAATAMSMASTAPFQAAPVQPPPFPTPQPRVAPFKSAPYREPTPEFDFHPAPSHATHQSGPPLHFPMRPPSPAESMTIPSTSPAPSTIADLPLGDIPDERVGHILDERHIPTAQQRRVPSHHRGHMTEFQRSPHLQDVYDSSSEPEREESQGSEEECSEEDGYETPTAEQPDRAANAEEVQYVDDWQERQNGWNSHQHEQNHSTRSRRSQRSDSQTPQHEFVGAQMADDSNRGCQKCPATVILTKILANKKISKTIKEKNWALYLKVVQMSPYQDVLVFKSKTYGNVLVLDGVIQCTERDEFAYQEMLAHLAMCAHPNPRKVLIIGGGDGGIAREVLKHDTVEEVTMCEIDQMVVDVAKRFLPHMAKEFSNPKLNLFIGDGFEFLKSHKNEFDVVITDSSDPVGPAEKLFGKSYYQLLKEALRAGGVLSSQGECPWIDLSLIREMVGFSRELFSRVHYATATERDLSVPARILTDEQVRAMGLRFYNSEVHRAAFVLPQFLKEVRYDLCSEVTRKLVFRLCKRATDLLSLCVALSLPYTTLARFYSSSNPRHFKLQHPPPPQDQDPRI</sequence>
<feature type="compositionally biased region" description="Basic and acidic residues" evidence="5">
    <location>
        <begin position="710"/>
        <end position="723"/>
    </location>
</feature>
<evidence type="ECO:0000256" key="4">
    <source>
        <dbReference type="RuleBase" id="RU003836"/>
    </source>
</evidence>
<feature type="compositionally biased region" description="Pro residues" evidence="5">
    <location>
        <begin position="632"/>
        <end position="643"/>
    </location>
</feature>
<feature type="compositionally biased region" description="Pro residues" evidence="5">
    <location>
        <begin position="676"/>
        <end position="685"/>
    </location>
</feature>
<dbReference type="InterPro" id="IPR035246">
    <property type="entry name" value="Spermidine_synt_N"/>
</dbReference>
<dbReference type="InterPro" id="IPR030373">
    <property type="entry name" value="PABS_CS"/>
</dbReference>
<name>A0AA39HXA8_9BILA</name>
<feature type="region of interest" description="Disordered" evidence="5">
    <location>
        <begin position="807"/>
        <end position="831"/>
    </location>
</feature>
<dbReference type="SUPFAM" id="SSF53335">
    <property type="entry name" value="S-adenosyl-L-methionine-dependent methyltransferases"/>
    <property type="match status" value="1"/>
</dbReference>
<dbReference type="GO" id="GO:0005829">
    <property type="term" value="C:cytosol"/>
    <property type="evidence" value="ECO:0007669"/>
    <property type="project" value="TreeGrafter"/>
</dbReference>
<dbReference type="Gene3D" id="2.30.140.10">
    <property type="entry name" value="Spermidine synthase, tetramerisation domain"/>
    <property type="match status" value="1"/>
</dbReference>
<gene>
    <name evidence="7" type="ORF">QR680_007030</name>
</gene>
<feature type="compositionally biased region" description="Acidic residues" evidence="5">
    <location>
        <begin position="764"/>
        <end position="776"/>
    </location>
</feature>
<evidence type="ECO:0000313" key="7">
    <source>
        <dbReference type="EMBL" id="KAK0413858.1"/>
    </source>
</evidence>